<keyword evidence="9" id="KW-1185">Reference proteome</keyword>
<proteinExistence type="inferred from homology"/>
<dbReference type="GO" id="GO:0031201">
    <property type="term" value="C:SNARE complex"/>
    <property type="evidence" value="ECO:0007669"/>
    <property type="project" value="TreeGrafter"/>
</dbReference>
<dbReference type="GO" id="GO:0019905">
    <property type="term" value="F:syntaxin binding"/>
    <property type="evidence" value="ECO:0007669"/>
    <property type="project" value="TreeGrafter"/>
</dbReference>
<evidence type="ECO:0000256" key="6">
    <source>
        <dbReference type="ARBA" id="ARBA00023136"/>
    </source>
</evidence>
<sequence>MSAEELIKQAEKKLNAQSGFFGSIFGSSTQQRCEEAADLYVEAANQYKLSKKLRQAGQCFEKAAEAHIKADSKDEAANILVDSFKAYKSEDPASAARVLEQAIVFFTTRGQFRRGANFKMDLAQLYEEELVDLNKALGAYEDAGDWFESDGASALSSKAFLKCGDLSALQGNYKKATEIYQKVVKNALGNNMSKWSLKEYFFKIVLCFLALDDQVAADKYLRESVELDSSFKTTREFKLLTEVLESVREGDAEKMSEALYEFDQFSRLDKWKTTILLKIKDSMDAAEEDLL</sequence>
<dbReference type="GO" id="GO:0005483">
    <property type="term" value="F:soluble NSF attachment protein activity"/>
    <property type="evidence" value="ECO:0007669"/>
    <property type="project" value="UniProtKB-ARBA"/>
</dbReference>
<dbReference type="GO" id="GO:0006886">
    <property type="term" value="P:intracellular protein transport"/>
    <property type="evidence" value="ECO:0007669"/>
    <property type="project" value="UniProtKB-UniRule"/>
</dbReference>
<comment type="caution">
    <text evidence="8">The sequence shown here is derived from an EMBL/GenBank/DDBJ whole genome shotgun (WGS) entry which is preliminary data.</text>
</comment>
<evidence type="ECO:0000256" key="2">
    <source>
        <dbReference type="ARBA" id="ARBA00010050"/>
    </source>
</evidence>
<evidence type="ECO:0000256" key="1">
    <source>
        <dbReference type="ARBA" id="ARBA00004170"/>
    </source>
</evidence>
<reference evidence="8" key="2">
    <citation type="submission" date="2021-01" db="EMBL/GenBank/DDBJ databases">
        <authorList>
            <person name="Schikora-Tamarit M.A."/>
        </authorList>
    </citation>
    <scope>NUCLEOTIDE SEQUENCE</scope>
    <source>
        <strain evidence="8">CBS2887</strain>
    </source>
</reference>
<evidence type="ECO:0000313" key="9">
    <source>
        <dbReference type="Proteomes" id="UP000774326"/>
    </source>
</evidence>
<keyword evidence="6 7" id="KW-0472">Membrane</keyword>
<comment type="similarity">
    <text evidence="2 7">Belongs to the SNAP family.</text>
</comment>
<protein>
    <recommendedName>
        <fullName evidence="10">Vesicular-fusion protein SEC17</fullName>
    </recommendedName>
</protein>
<evidence type="ECO:0000256" key="4">
    <source>
        <dbReference type="ARBA" id="ARBA00022892"/>
    </source>
</evidence>
<dbReference type="OrthoDB" id="9984275at2759"/>
<organism evidence="8 9">
    <name type="scientific">Wickerhamomyces pijperi</name>
    <name type="common">Yeast</name>
    <name type="synonym">Pichia pijperi</name>
    <dbReference type="NCBI Taxonomy" id="599730"/>
    <lineage>
        <taxon>Eukaryota</taxon>
        <taxon>Fungi</taxon>
        <taxon>Dikarya</taxon>
        <taxon>Ascomycota</taxon>
        <taxon>Saccharomycotina</taxon>
        <taxon>Saccharomycetes</taxon>
        <taxon>Phaffomycetales</taxon>
        <taxon>Wickerhamomycetaceae</taxon>
        <taxon>Wickerhamomyces</taxon>
    </lineage>
</organism>
<dbReference type="GO" id="GO:0005774">
    <property type="term" value="C:vacuolar membrane"/>
    <property type="evidence" value="ECO:0007669"/>
    <property type="project" value="TreeGrafter"/>
</dbReference>
<gene>
    <name evidence="8" type="ORF">WICPIJ_004163</name>
</gene>
<dbReference type="PANTHER" id="PTHR13768">
    <property type="entry name" value="SOLUBLE NSF ATTACHMENT PROTEIN SNAP"/>
    <property type="match status" value="1"/>
</dbReference>
<dbReference type="Pfam" id="PF14938">
    <property type="entry name" value="SNAP"/>
    <property type="match status" value="1"/>
</dbReference>
<dbReference type="InterPro" id="IPR000744">
    <property type="entry name" value="NSF_attach"/>
</dbReference>
<dbReference type="FunFam" id="1.25.40.10:FF:000049">
    <property type="entry name" value="Alpha-soluble NSF attachment protein-like"/>
    <property type="match status" value="1"/>
</dbReference>
<evidence type="ECO:0000313" key="8">
    <source>
        <dbReference type="EMBL" id="KAH3684860.1"/>
    </source>
</evidence>
<comment type="function">
    <text evidence="7">Required for vesicular transport between the endoplasmic reticulum and the Golgi apparatus.</text>
</comment>
<dbReference type="InterPro" id="IPR011990">
    <property type="entry name" value="TPR-like_helical_dom_sf"/>
</dbReference>
<dbReference type="CDD" id="cd15832">
    <property type="entry name" value="SNAP"/>
    <property type="match status" value="1"/>
</dbReference>
<dbReference type="SUPFAM" id="SSF48452">
    <property type="entry name" value="TPR-like"/>
    <property type="match status" value="1"/>
</dbReference>
<reference evidence="8" key="1">
    <citation type="journal article" date="2021" name="Open Biol.">
        <title>Shared evolutionary footprints suggest mitochondrial oxidative damage underlies multiple complex I losses in fungi.</title>
        <authorList>
            <person name="Schikora-Tamarit M.A."/>
            <person name="Marcet-Houben M."/>
            <person name="Nosek J."/>
            <person name="Gabaldon T."/>
        </authorList>
    </citation>
    <scope>NUCLEOTIDE SEQUENCE</scope>
    <source>
        <strain evidence="8">CBS2887</strain>
    </source>
</reference>
<keyword evidence="4 7" id="KW-0931">ER-Golgi transport</keyword>
<accession>A0A9P8TN64</accession>
<evidence type="ECO:0008006" key="10">
    <source>
        <dbReference type="Google" id="ProtNLM"/>
    </source>
</evidence>
<keyword evidence="3 7" id="KW-0813">Transport</keyword>
<dbReference type="Gene3D" id="1.25.40.10">
    <property type="entry name" value="Tetratricopeptide repeat domain"/>
    <property type="match status" value="1"/>
</dbReference>
<keyword evidence="5 7" id="KW-0653">Protein transport</keyword>
<dbReference type="GO" id="GO:0035494">
    <property type="term" value="P:SNARE complex disassembly"/>
    <property type="evidence" value="ECO:0007669"/>
    <property type="project" value="TreeGrafter"/>
</dbReference>
<dbReference type="EMBL" id="JAEUBG010002296">
    <property type="protein sequence ID" value="KAH3684860.1"/>
    <property type="molecule type" value="Genomic_DNA"/>
</dbReference>
<evidence type="ECO:0000256" key="5">
    <source>
        <dbReference type="ARBA" id="ARBA00022927"/>
    </source>
</evidence>
<evidence type="ECO:0000256" key="3">
    <source>
        <dbReference type="ARBA" id="ARBA00022448"/>
    </source>
</evidence>
<dbReference type="Proteomes" id="UP000774326">
    <property type="component" value="Unassembled WGS sequence"/>
</dbReference>
<name>A0A9P8TN64_WICPI</name>
<dbReference type="PRINTS" id="PR00448">
    <property type="entry name" value="NSFATTACHMNT"/>
</dbReference>
<evidence type="ECO:0000256" key="7">
    <source>
        <dbReference type="RuleBase" id="RU367013"/>
    </source>
</evidence>
<comment type="subcellular location">
    <subcellularLocation>
        <location evidence="1 7">Membrane</location>
        <topology evidence="1 7">Peripheral membrane protein</topology>
    </subcellularLocation>
</comment>
<dbReference type="PANTHER" id="PTHR13768:SF8">
    <property type="entry name" value="ALPHA-SOLUBLE NSF ATTACHMENT PROTEIN"/>
    <property type="match status" value="1"/>
</dbReference>
<dbReference type="AlphaFoldDB" id="A0A9P8TN64"/>